<dbReference type="CDD" id="cd00033">
    <property type="entry name" value="CCP"/>
    <property type="match status" value="1"/>
</dbReference>
<evidence type="ECO:0000256" key="2">
    <source>
        <dbReference type="ARBA" id="ARBA00022659"/>
    </source>
</evidence>
<gene>
    <name evidence="7" type="ORF">QQF64_018703</name>
</gene>
<comment type="subcellular location">
    <subcellularLocation>
        <location evidence="1">Virion</location>
    </subcellularLocation>
</comment>
<dbReference type="PROSITE" id="PS50923">
    <property type="entry name" value="SUSHI"/>
    <property type="match status" value="1"/>
</dbReference>
<keyword evidence="2 5" id="KW-0768">Sushi</keyword>
<dbReference type="InterPro" id="IPR051503">
    <property type="entry name" value="ComplSys_Reg/VirEntry_Med"/>
</dbReference>
<feature type="domain" description="Sushi" evidence="6">
    <location>
        <begin position="48"/>
        <end position="106"/>
    </location>
</feature>
<protein>
    <recommendedName>
        <fullName evidence="6">Sushi domain-containing protein</fullName>
    </recommendedName>
</protein>
<accession>A0ABR3LDD2</accession>
<feature type="disulfide bond" evidence="5">
    <location>
        <begin position="50"/>
        <end position="93"/>
    </location>
</feature>
<feature type="non-terminal residue" evidence="7">
    <location>
        <position position="160"/>
    </location>
</feature>
<dbReference type="Proteomes" id="UP001558613">
    <property type="component" value="Unassembled WGS sequence"/>
</dbReference>
<evidence type="ECO:0000256" key="4">
    <source>
        <dbReference type="ARBA" id="ARBA00023157"/>
    </source>
</evidence>
<dbReference type="Gene3D" id="2.10.70.10">
    <property type="entry name" value="Complement Module, domain 1"/>
    <property type="match status" value="2"/>
</dbReference>
<dbReference type="Pfam" id="PF00084">
    <property type="entry name" value="Sushi"/>
    <property type="match status" value="1"/>
</dbReference>
<dbReference type="SMART" id="SM00032">
    <property type="entry name" value="CCP"/>
    <property type="match status" value="1"/>
</dbReference>
<dbReference type="EMBL" id="JAYMGO010000022">
    <property type="protein sequence ID" value="KAL1250907.1"/>
    <property type="molecule type" value="Genomic_DNA"/>
</dbReference>
<keyword evidence="4 5" id="KW-1015">Disulfide bond</keyword>
<evidence type="ECO:0000256" key="1">
    <source>
        <dbReference type="ARBA" id="ARBA00004328"/>
    </source>
</evidence>
<keyword evidence="8" id="KW-1185">Reference proteome</keyword>
<comment type="caution">
    <text evidence="5">Lacks conserved residue(s) required for the propagation of feature annotation.</text>
</comment>
<dbReference type="PANTHER" id="PTHR45785:SF2">
    <property type="entry name" value="COMPLEMENT FACTOR H-RELATED"/>
    <property type="match status" value="1"/>
</dbReference>
<dbReference type="PANTHER" id="PTHR45785">
    <property type="entry name" value="COMPLEMENT FACTOR H-RELATED"/>
    <property type="match status" value="1"/>
</dbReference>
<dbReference type="InterPro" id="IPR000436">
    <property type="entry name" value="Sushi_SCR_CCP_dom"/>
</dbReference>
<evidence type="ECO:0000256" key="5">
    <source>
        <dbReference type="PROSITE-ProRule" id="PRU00302"/>
    </source>
</evidence>
<reference evidence="7 8" key="1">
    <citation type="submission" date="2023-09" db="EMBL/GenBank/DDBJ databases">
        <authorList>
            <person name="Wang M."/>
        </authorList>
    </citation>
    <scope>NUCLEOTIDE SEQUENCE [LARGE SCALE GENOMIC DNA]</scope>
    <source>
        <strain evidence="7">GT-2023</strain>
        <tissue evidence="7">Liver</tissue>
    </source>
</reference>
<dbReference type="InterPro" id="IPR035976">
    <property type="entry name" value="Sushi/SCR/CCP_sf"/>
</dbReference>
<comment type="caution">
    <text evidence="7">The sequence shown here is derived from an EMBL/GenBank/DDBJ whole genome shotgun (WGS) entry which is preliminary data.</text>
</comment>
<sequence>MKLVNEKDVYDNEEILNYKCIEPYNEIPEGRFICKNGKWRGNFDCTSMICPPPPYVENGDYIIRDRDGEVITKVQYTCKTYYELSKQKQYYKCVNGIWETPPTCLKPCEISAEVFKAHNLHPIQQNEYLRHGQGREAYCKNIPGTSAYISCFDGKLNVGP</sequence>
<name>A0ABR3LDD2_9TELE</name>
<proteinExistence type="predicted"/>
<keyword evidence="3" id="KW-0732">Signal</keyword>
<evidence type="ECO:0000259" key="6">
    <source>
        <dbReference type="PROSITE" id="PS50923"/>
    </source>
</evidence>
<organism evidence="7 8">
    <name type="scientific">Cirrhinus molitorella</name>
    <name type="common">mud carp</name>
    <dbReference type="NCBI Taxonomy" id="172907"/>
    <lineage>
        <taxon>Eukaryota</taxon>
        <taxon>Metazoa</taxon>
        <taxon>Chordata</taxon>
        <taxon>Craniata</taxon>
        <taxon>Vertebrata</taxon>
        <taxon>Euteleostomi</taxon>
        <taxon>Actinopterygii</taxon>
        <taxon>Neopterygii</taxon>
        <taxon>Teleostei</taxon>
        <taxon>Ostariophysi</taxon>
        <taxon>Cypriniformes</taxon>
        <taxon>Cyprinidae</taxon>
        <taxon>Labeoninae</taxon>
        <taxon>Labeonini</taxon>
        <taxon>Cirrhinus</taxon>
    </lineage>
</organism>
<evidence type="ECO:0000256" key="3">
    <source>
        <dbReference type="ARBA" id="ARBA00022729"/>
    </source>
</evidence>
<dbReference type="SUPFAM" id="SSF57535">
    <property type="entry name" value="Complement control module/SCR domain"/>
    <property type="match status" value="1"/>
</dbReference>
<evidence type="ECO:0000313" key="8">
    <source>
        <dbReference type="Proteomes" id="UP001558613"/>
    </source>
</evidence>
<evidence type="ECO:0000313" key="7">
    <source>
        <dbReference type="EMBL" id="KAL1250907.1"/>
    </source>
</evidence>